<evidence type="ECO:0000313" key="1">
    <source>
        <dbReference type="EMBL" id="CUJ99357.1"/>
    </source>
</evidence>
<organism evidence="1 2">
    <name type="scientific">Ruegeria denitrificans</name>
    <dbReference type="NCBI Taxonomy" id="1715692"/>
    <lineage>
        <taxon>Bacteria</taxon>
        <taxon>Pseudomonadati</taxon>
        <taxon>Pseudomonadota</taxon>
        <taxon>Alphaproteobacteria</taxon>
        <taxon>Rhodobacterales</taxon>
        <taxon>Roseobacteraceae</taxon>
        <taxon>Ruegeria</taxon>
    </lineage>
</organism>
<accession>A0A0P1IGK9</accession>
<name>A0A0P1IGK9_9RHOB</name>
<dbReference type="STRING" id="1715692.RUE5091_02033"/>
<dbReference type="EMBL" id="CYUD01000005">
    <property type="protein sequence ID" value="CUJ99357.1"/>
    <property type="molecule type" value="Genomic_DNA"/>
</dbReference>
<proteinExistence type="predicted"/>
<reference evidence="2" key="1">
    <citation type="submission" date="2015-09" db="EMBL/GenBank/DDBJ databases">
        <authorList>
            <person name="Rodrigo-Torres L."/>
            <person name="Arahal D.R."/>
        </authorList>
    </citation>
    <scope>NUCLEOTIDE SEQUENCE [LARGE SCALE GENOMIC DNA]</scope>
    <source>
        <strain evidence="2">CECT 5091</strain>
    </source>
</reference>
<protein>
    <submittedName>
        <fullName evidence="1">Uncharacterized protein</fullName>
    </submittedName>
</protein>
<dbReference type="OrthoDB" id="7699845at2"/>
<gene>
    <name evidence="1" type="ORF">RUE5091_02033</name>
</gene>
<evidence type="ECO:0000313" key="2">
    <source>
        <dbReference type="Proteomes" id="UP000051260"/>
    </source>
</evidence>
<dbReference type="Proteomes" id="UP000051260">
    <property type="component" value="Unassembled WGS sequence"/>
</dbReference>
<dbReference type="AlphaFoldDB" id="A0A0P1IGK9"/>
<dbReference type="RefSeq" id="WP_131726297.1">
    <property type="nucleotide sequence ID" value="NZ_CYUD01000005.1"/>
</dbReference>
<sequence>MDQASARWPEQVWIYELLVEYHLSYTGDRPSVLAAVSEIDRLTSDTGVVLSLQARGHLEIGNEQKGIEYVQKLAAHQNEGDDTKKGIFLKRWFYNAIEWYLWRNEEEMMLRGHLYAVMGRPDLAVPEIENALSEFGSKGREEVLDSFSKKGISVPRQAYDGSSEHLRKVISNYILNAGKMLLPLRFRSVDTTSQG</sequence>
<keyword evidence="2" id="KW-1185">Reference proteome</keyword>